<proteinExistence type="predicted"/>
<gene>
    <name evidence="6" type="ORF">GNF77_17570</name>
</gene>
<dbReference type="PANTHER" id="PTHR43047">
    <property type="entry name" value="TWO-COMPONENT HISTIDINE PROTEIN KINASE"/>
    <property type="match status" value="1"/>
</dbReference>
<feature type="domain" description="Histidine kinase/HSP90-like ATPase" evidence="5">
    <location>
        <begin position="1"/>
        <end position="38"/>
    </location>
</feature>
<dbReference type="EC" id="2.7.13.3" evidence="2"/>
<evidence type="ECO:0000313" key="6">
    <source>
        <dbReference type="EMBL" id="MDZ5010669.1"/>
    </source>
</evidence>
<dbReference type="GO" id="GO:0005886">
    <property type="term" value="C:plasma membrane"/>
    <property type="evidence" value="ECO:0007669"/>
    <property type="project" value="TreeGrafter"/>
</dbReference>
<evidence type="ECO:0000256" key="3">
    <source>
        <dbReference type="ARBA" id="ARBA00022679"/>
    </source>
</evidence>
<keyword evidence="3" id="KW-0808">Transferase</keyword>
<feature type="non-terminal residue" evidence="6">
    <location>
        <position position="1"/>
    </location>
</feature>
<protein>
    <recommendedName>
        <fullName evidence="2">histidine kinase</fullName>
        <ecNumber evidence="2">2.7.13.3</ecNumber>
    </recommendedName>
</protein>
<name>A0AAW9IM31_CLOPF</name>
<comment type="catalytic activity">
    <reaction evidence="1">
        <text>ATP + protein L-histidine = ADP + protein N-phospho-L-histidine.</text>
        <dbReference type="EC" id="2.7.13.3"/>
    </reaction>
</comment>
<dbReference type="EMBL" id="WNVM01000638">
    <property type="protein sequence ID" value="MDZ5010669.1"/>
    <property type="molecule type" value="Genomic_DNA"/>
</dbReference>
<evidence type="ECO:0000256" key="1">
    <source>
        <dbReference type="ARBA" id="ARBA00000085"/>
    </source>
</evidence>
<dbReference type="PANTHER" id="PTHR43047:SF72">
    <property type="entry name" value="OSMOSENSING HISTIDINE PROTEIN KINASE SLN1"/>
    <property type="match status" value="1"/>
</dbReference>
<evidence type="ECO:0000256" key="2">
    <source>
        <dbReference type="ARBA" id="ARBA00012438"/>
    </source>
</evidence>
<evidence type="ECO:0000313" key="7">
    <source>
        <dbReference type="Proteomes" id="UP001292368"/>
    </source>
</evidence>
<reference evidence="6" key="1">
    <citation type="submission" date="2019-11" db="EMBL/GenBank/DDBJ databases">
        <title>Characterization of Clostridium perfringens isolates from swine manure treated agricultural soils.</title>
        <authorList>
            <person name="Wushke S.T."/>
        </authorList>
    </citation>
    <scope>NUCLEOTIDE SEQUENCE</scope>
    <source>
        <strain evidence="6">V2</strain>
    </source>
</reference>
<dbReference type="Proteomes" id="UP001292368">
    <property type="component" value="Unassembled WGS sequence"/>
</dbReference>
<evidence type="ECO:0000256" key="4">
    <source>
        <dbReference type="ARBA" id="ARBA00022777"/>
    </source>
</evidence>
<dbReference type="Gene3D" id="3.30.565.10">
    <property type="entry name" value="Histidine kinase-like ATPase, C-terminal domain"/>
    <property type="match status" value="1"/>
</dbReference>
<sequence>TGLGLSIAKEIVEIHEGKIWCESRVGFGSKFTFTIPIAQK</sequence>
<keyword evidence="4" id="KW-0418">Kinase</keyword>
<dbReference type="Pfam" id="PF02518">
    <property type="entry name" value="HATPase_c"/>
    <property type="match status" value="1"/>
</dbReference>
<dbReference type="GO" id="GO:0009927">
    <property type="term" value="F:histidine phosphotransfer kinase activity"/>
    <property type="evidence" value="ECO:0007669"/>
    <property type="project" value="TreeGrafter"/>
</dbReference>
<organism evidence="6 7">
    <name type="scientific">Clostridium perfringens</name>
    <dbReference type="NCBI Taxonomy" id="1502"/>
    <lineage>
        <taxon>Bacteria</taxon>
        <taxon>Bacillati</taxon>
        <taxon>Bacillota</taxon>
        <taxon>Clostridia</taxon>
        <taxon>Eubacteriales</taxon>
        <taxon>Clostridiaceae</taxon>
        <taxon>Clostridium</taxon>
    </lineage>
</organism>
<dbReference type="GO" id="GO:0000155">
    <property type="term" value="F:phosphorelay sensor kinase activity"/>
    <property type="evidence" value="ECO:0007669"/>
    <property type="project" value="TreeGrafter"/>
</dbReference>
<dbReference type="SUPFAM" id="SSF55874">
    <property type="entry name" value="ATPase domain of HSP90 chaperone/DNA topoisomerase II/histidine kinase"/>
    <property type="match status" value="1"/>
</dbReference>
<accession>A0AAW9IM31</accession>
<comment type="caution">
    <text evidence="6">The sequence shown here is derived from an EMBL/GenBank/DDBJ whole genome shotgun (WGS) entry which is preliminary data.</text>
</comment>
<dbReference type="AlphaFoldDB" id="A0AAW9IM31"/>
<dbReference type="InterPro" id="IPR003594">
    <property type="entry name" value="HATPase_dom"/>
</dbReference>
<evidence type="ECO:0000259" key="5">
    <source>
        <dbReference type="Pfam" id="PF02518"/>
    </source>
</evidence>
<dbReference type="InterPro" id="IPR036890">
    <property type="entry name" value="HATPase_C_sf"/>
</dbReference>